<comment type="subcellular location">
    <subcellularLocation>
        <location evidence="1">Nucleus</location>
    </subcellularLocation>
</comment>
<comment type="similarity">
    <text evidence="2">Belongs to the SAS10 family.</text>
</comment>
<name>A0A4P9ZCJ7_9ASCO</name>
<protein>
    <recommendedName>
        <fullName evidence="6">Sas10 C-terminal domain-containing protein</fullName>
    </recommendedName>
</protein>
<feature type="domain" description="Sas10 C-terminal" evidence="6">
    <location>
        <begin position="477"/>
        <end position="549"/>
    </location>
</feature>
<organism evidence="7 8">
    <name type="scientific">Metschnikowia bicuspidata</name>
    <dbReference type="NCBI Taxonomy" id="27322"/>
    <lineage>
        <taxon>Eukaryota</taxon>
        <taxon>Fungi</taxon>
        <taxon>Dikarya</taxon>
        <taxon>Ascomycota</taxon>
        <taxon>Saccharomycotina</taxon>
        <taxon>Pichiomycetes</taxon>
        <taxon>Metschnikowiaceae</taxon>
        <taxon>Metschnikowia</taxon>
    </lineage>
</organism>
<feature type="region of interest" description="Disordered" evidence="5">
    <location>
        <begin position="275"/>
        <end position="310"/>
    </location>
</feature>
<feature type="region of interest" description="Disordered" evidence="5">
    <location>
        <begin position="38"/>
        <end position="89"/>
    </location>
</feature>
<dbReference type="GO" id="GO:0000462">
    <property type="term" value="P:maturation of SSU-rRNA from tricistronic rRNA transcript (SSU-rRNA, 5.8S rRNA, LSU-rRNA)"/>
    <property type="evidence" value="ECO:0007669"/>
    <property type="project" value="TreeGrafter"/>
</dbReference>
<evidence type="ECO:0000256" key="1">
    <source>
        <dbReference type="ARBA" id="ARBA00004123"/>
    </source>
</evidence>
<dbReference type="EMBL" id="ML004482">
    <property type="protein sequence ID" value="RKP29570.1"/>
    <property type="molecule type" value="Genomic_DNA"/>
</dbReference>
<dbReference type="OrthoDB" id="1924577at2759"/>
<dbReference type="GO" id="GO:0032040">
    <property type="term" value="C:small-subunit processome"/>
    <property type="evidence" value="ECO:0007669"/>
    <property type="project" value="TreeGrafter"/>
</dbReference>
<dbReference type="InterPro" id="IPR007146">
    <property type="entry name" value="Sas10/Utp3/C1D"/>
</dbReference>
<dbReference type="AlphaFoldDB" id="A0A4P9ZCJ7"/>
<dbReference type="PANTHER" id="PTHR13237:SF8">
    <property type="entry name" value="SOMETHING ABOUT SILENCING PROTEIN 10"/>
    <property type="match status" value="1"/>
</dbReference>
<evidence type="ECO:0000256" key="4">
    <source>
        <dbReference type="ARBA" id="ARBA00023242"/>
    </source>
</evidence>
<reference evidence="8" key="1">
    <citation type="journal article" date="2018" name="Nat. Microbiol.">
        <title>Leveraging single-cell genomics to expand the fungal tree of life.</title>
        <authorList>
            <person name="Ahrendt S.R."/>
            <person name="Quandt C.A."/>
            <person name="Ciobanu D."/>
            <person name="Clum A."/>
            <person name="Salamov A."/>
            <person name="Andreopoulos B."/>
            <person name="Cheng J.F."/>
            <person name="Woyke T."/>
            <person name="Pelin A."/>
            <person name="Henrissat B."/>
            <person name="Reynolds N.K."/>
            <person name="Benny G.L."/>
            <person name="Smith M.E."/>
            <person name="James T.Y."/>
            <person name="Grigoriev I.V."/>
        </authorList>
    </citation>
    <scope>NUCLEOTIDE SEQUENCE [LARGE SCALE GENOMIC DNA]</scope>
    <source>
        <strain evidence="8">Baker2002</strain>
    </source>
</reference>
<dbReference type="Pfam" id="PF09368">
    <property type="entry name" value="Sas10"/>
    <property type="match status" value="1"/>
</dbReference>
<sequence length="550" mass="62318">RMDDLSENELDQFDSRREKILLDAAGGALASDSDYCASDQEVMELQHQSHSDAESAEDEEEEGEEGIEYDNEGWGSKRNYYGGDDSSDDEDARLIVEEALKQQKKHLQELHMDDFVDEDIIADWKKVQQAYLEEQVTADDQAVDFDAMDEADKLKHLQGQYPEFVPLVREFSALQPRFAELQRADASDAVAAKISALSAYLSCISSYLALFVDNLKCDRALLKDHPVMETILRSREVWSQADELRTERQRAVHSGTNEVDSITDYVDDAVDAEVDDDGVDMGTDDTDGQIIDTDSEAEEANQARDESDKELHIDVNAKRAIRRPAAVNSAGDYTETAVPDSVDKEEKKRRKKSLRFYTSKINQAAEKNARKEKFTGDLDLPYKERLFERQQRLLEEARKRGMGTDLARLGHDLDGTAYGSDDDHMACEINADATDYYDAVRQAKQMRKETRRAAHEASKRAARDGKLAELQESISADGKRALNFQILQNKGLTPQRKNENRNSRVKKRKKYEQAKKKLRSVRQVHEANAGPYGGEKTGIKKNLSRSVMLR</sequence>
<feature type="compositionally biased region" description="Basic residues" evidence="5">
    <location>
        <begin position="503"/>
        <end position="522"/>
    </location>
</feature>
<dbReference type="PANTHER" id="PTHR13237">
    <property type="entry name" value="SOMETHING ABOUT SILENCING PROTEIN 10-RELATED"/>
    <property type="match status" value="1"/>
</dbReference>
<dbReference type="Pfam" id="PF04000">
    <property type="entry name" value="Sas10_Utp3"/>
    <property type="match status" value="1"/>
</dbReference>
<feature type="compositionally biased region" description="Acidic residues" evidence="5">
    <location>
        <begin position="54"/>
        <end position="71"/>
    </location>
</feature>
<dbReference type="Proteomes" id="UP000268321">
    <property type="component" value="Unassembled WGS sequence"/>
</dbReference>
<evidence type="ECO:0000256" key="5">
    <source>
        <dbReference type="SAM" id="MobiDB-lite"/>
    </source>
</evidence>
<accession>A0A4P9ZCJ7</accession>
<evidence type="ECO:0000313" key="7">
    <source>
        <dbReference type="EMBL" id="RKP29570.1"/>
    </source>
</evidence>
<feature type="compositionally biased region" description="Basic and acidic residues" evidence="5">
    <location>
        <begin position="301"/>
        <end position="310"/>
    </location>
</feature>
<gene>
    <name evidence="7" type="ORF">METBISCDRAFT_18349</name>
</gene>
<feature type="region of interest" description="Disordered" evidence="5">
    <location>
        <begin position="490"/>
        <end position="550"/>
    </location>
</feature>
<keyword evidence="3" id="KW-0597">Phosphoprotein</keyword>
<dbReference type="InterPro" id="IPR018972">
    <property type="entry name" value="Sas10_C_dom"/>
</dbReference>
<keyword evidence="4" id="KW-0539">Nucleus</keyword>
<proteinExistence type="inferred from homology"/>
<evidence type="ECO:0000256" key="2">
    <source>
        <dbReference type="ARBA" id="ARBA00010979"/>
    </source>
</evidence>
<feature type="non-terminal residue" evidence="7">
    <location>
        <position position="1"/>
    </location>
</feature>
<evidence type="ECO:0000259" key="6">
    <source>
        <dbReference type="Pfam" id="PF09368"/>
    </source>
</evidence>
<evidence type="ECO:0000256" key="3">
    <source>
        <dbReference type="ARBA" id="ARBA00022553"/>
    </source>
</evidence>
<feature type="compositionally biased region" description="Acidic residues" evidence="5">
    <location>
        <begin position="275"/>
        <end position="299"/>
    </location>
</feature>
<keyword evidence="8" id="KW-1185">Reference proteome</keyword>
<evidence type="ECO:0000313" key="8">
    <source>
        <dbReference type="Proteomes" id="UP000268321"/>
    </source>
</evidence>